<feature type="compositionally biased region" description="Low complexity" evidence="1">
    <location>
        <begin position="45"/>
        <end position="54"/>
    </location>
</feature>
<reference evidence="3 4" key="1">
    <citation type="submission" date="2022-09" db="EMBL/GenBank/DDBJ databases">
        <title>New species of Phenylobacterium.</title>
        <authorList>
            <person name="Mieszkin S."/>
        </authorList>
    </citation>
    <scope>NUCLEOTIDE SEQUENCE [LARGE SCALE GENOMIC DNA]</scope>
    <source>
        <strain evidence="3 4">HK31-G</strain>
    </source>
</reference>
<evidence type="ECO:0000313" key="3">
    <source>
        <dbReference type="EMBL" id="MFD3263853.1"/>
    </source>
</evidence>
<feature type="compositionally biased region" description="Basic and acidic residues" evidence="1">
    <location>
        <begin position="63"/>
        <end position="80"/>
    </location>
</feature>
<comment type="caution">
    <text evidence="3">The sequence shown here is derived from an EMBL/GenBank/DDBJ whole genome shotgun (WGS) entry which is preliminary data.</text>
</comment>
<name>A0ABW6CNL1_9CAUL</name>
<organism evidence="3 4">
    <name type="scientific">Phenylobacterium ferrooxidans</name>
    <dbReference type="NCBI Taxonomy" id="2982689"/>
    <lineage>
        <taxon>Bacteria</taxon>
        <taxon>Pseudomonadati</taxon>
        <taxon>Pseudomonadota</taxon>
        <taxon>Alphaproteobacteria</taxon>
        <taxon>Caulobacterales</taxon>
        <taxon>Caulobacteraceae</taxon>
        <taxon>Phenylobacterium</taxon>
    </lineage>
</organism>
<dbReference type="RefSeq" id="WP_377369080.1">
    <property type="nucleotide sequence ID" value="NZ_JAOTJD010000011.1"/>
</dbReference>
<feature type="region of interest" description="Disordered" evidence="1">
    <location>
        <begin position="45"/>
        <end position="124"/>
    </location>
</feature>
<evidence type="ECO:0000256" key="2">
    <source>
        <dbReference type="SAM" id="SignalP"/>
    </source>
</evidence>
<keyword evidence="4" id="KW-1185">Reference proteome</keyword>
<proteinExistence type="predicted"/>
<feature type="chain" id="PRO_5045340639" description="Pentapeptide MXKDX repeat protein" evidence="2">
    <location>
        <begin position="23"/>
        <end position="124"/>
    </location>
</feature>
<keyword evidence="2" id="KW-0732">Signal</keyword>
<evidence type="ECO:0000313" key="4">
    <source>
        <dbReference type="Proteomes" id="UP001598130"/>
    </source>
</evidence>
<evidence type="ECO:0008006" key="5">
    <source>
        <dbReference type="Google" id="ProtNLM"/>
    </source>
</evidence>
<dbReference type="Proteomes" id="UP001598130">
    <property type="component" value="Unassembled WGS sequence"/>
</dbReference>
<feature type="signal peptide" evidence="2">
    <location>
        <begin position="1"/>
        <end position="22"/>
    </location>
</feature>
<gene>
    <name evidence="3" type="ORF">OCL97_07745</name>
</gene>
<dbReference type="EMBL" id="JAOTJD010000011">
    <property type="protein sequence ID" value="MFD3263853.1"/>
    <property type="molecule type" value="Genomic_DNA"/>
</dbReference>
<evidence type="ECO:0000256" key="1">
    <source>
        <dbReference type="SAM" id="MobiDB-lite"/>
    </source>
</evidence>
<sequence length="124" mass="12392">MKSLIVTITAACALFSASYALADGPPAKTPPPKAAAAQHEMCGGMMGGKMPAGKGQMGGMKGPDGKPMSKAEMDKMHKMCGEMMMGHGGMGHGGMGQPKAGAHPPAGSPTTPPMAGKPSAHDDM</sequence>
<feature type="compositionally biased region" description="Gly residues" evidence="1">
    <location>
        <begin position="86"/>
        <end position="96"/>
    </location>
</feature>
<protein>
    <recommendedName>
        <fullName evidence="5">Pentapeptide MXKDX repeat protein</fullName>
    </recommendedName>
</protein>
<accession>A0ABW6CNL1</accession>